<sequence>MHDDEQKGPAAVQPGKLYVVATPIGNLGDLSHRAIETLASVDCIACEDTRRTKNLCRYLDIAPRLISYYREKEQEKAALLVELLQAGKNIGLVSDAGTPAISDPGGILVRKARQAGIHVVPIAGPCAVTTALSVAGLSPTPFFFGGFLPAKKSERQNMLRRLASLPCTLVFYESPHRISDTLADMVHCLGDRPAQLFRELTKIYEECLEDTLANLCDRLRGGIKGELVLIIQGAPDTAADPAANLEELLIWYRDEQQSSLKTAVNAIAADLGIPRSLVYKKALSLWGDG</sequence>
<dbReference type="PIRSF" id="PIRSF005917">
    <property type="entry name" value="MTase_YraL"/>
    <property type="match status" value="1"/>
</dbReference>
<dbReference type="SUPFAM" id="SSF53790">
    <property type="entry name" value="Tetrapyrrole methylase"/>
    <property type="match status" value="1"/>
</dbReference>
<dbReference type="GO" id="GO:0070677">
    <property type="term" value="F:rRNA (cytosine-2'-O-)-methyltransferase activity"/>
    <property type="evidence" value="ECO:0007669"/>
    <property type="project" value="UniProtKB-UniRule"/>
</dbReference>
<dbReference type="FunFam" id="3.40.1010.10:FF:000007">
    <property type="entry name" value="Ribosomal RNA small subunit methyltransferase I"/>
    <property type="match status" value="1"/>
</dbReference>
<dbReference type="KEGG" id="dpr:Despr_3003"/>
<dbReference type="PANTHER" id="PTHR46111">
    <property type="entry name" value="RIBOSOMAL RNA SMALL SUBUNIT METHYLTRANSFERASE I"/>
    <property type="match status" value="1"/>
</dbReference>
<dbReference type="RefSeq" id="WP_015725661.1">
    <property type="nucleotide sequence ID" value="NC_014972.1"/>
</dbReference>
<evidence type="ECO:0000256" key="1">
    <source>
        <dbReference type="ARBA" id="ARBA00022490"/>
    </source>
</evidence>
<keyword evidence="9" id="KW-1185">Reference proteome</keyword>
<proteinExistence type="inferred from homology"/>
<dbReference type="FunFam" id="3.30.950.10:FF:000002">
    <property type="entry name" value="Ribosomal RNA small subunit methyltransferase I"/>
    <property type="match status" value="1"/>
</dbReference>
<dbReference type="PROSITE" id="PS01296">
    <property type="entry name" value="RSMI"/>
    <property type="match status" value="1"/>
</dbReference>
<protein>
    <recommendedName>
        <fullName evidence="6">Ribosomal RNA small subunit methyltransferase I</fullName>
        <ecNumber evidence="6">2.1.1.198</ecNumber>
    </recommendedName>
    <alternativeName>
        <fullName evidence="6">16S rRNA 2'-O-ribose C1402 methyltransferase</fullName>
    </alternativeName>
    <alternativeName>
        <fullName evidence="6">rRNA (cytidine-2'-O-)-methyltransferase RsmI</fullName>
    </alternativeName>
</protein>
<accession>A0A7U4DQF6</accession>
<evidence type="ECO:0000313" key="9">
    <source>
        <dbReference type="Proteomes" id="UP000006365"/>
    </source>
</evidence>
<comment type="subcellular location">
    <subcellularLocation>
        <location evidence="6">Cytoplasm</location>
    </subcellularLocation>
</comment>
<evidence type="ECO:0000259" key="7">
    <source>
        <dbReference type="Pfam" id="PF00590"/>
    </source>
</evidence>
<name>A0A7U4DQF6_DESPD</name>
<reference evidence="8 9" key="1">
    <citation type="journal article" date="2011" name="Stand. Genomic Sci.">
        <title>Complete genome sequence of Desulfobulbus propionicus type strain (1pr3).</title>
        <authorList>
            <person name="Pagani I."/>
            <person name="Lapidus A."/>
            <person name="Nolan M."/>
            <person name="Lucas S."/>
            <person name="Hammon N."/>
            <person name="Deshpande S."/>
            <person name="Cheng J.F."/>
            <person name="Chertkov O."/>
            <person name="Davenport K."/>
            <person name="Tapia R."/>
            <person name="Han C."/>
            <person name="Goodwin L."/>
            <person name="Pitluck S."/>
            <person name="Liolios K."/>
            <person name="Mavromatis K."/>
            <person name="Ivanova N."/>
            <person name="Mikhailova N."/>
            <person name="Pati A."/>
            <person name="Chen A."/>
            <person name="Palaniappan K."/>
            <person name="Land M."/>
            <person name="Hauser L."/>
            <person name="Chang Y.J."/>
            <person name="Jeffries C.D."/>
            <person name="Detter J.C."/>
            <person name="Brambilla E."/>
            <person name="Kannan K.P."/>
            <person name="Djao O.D."/>
            <person name="Rohde M."/>
            <person name="Pukall R."/>
            <person name="Spring S."/>
            <person name="Goker M."/>
            <person name="Sikorski J."/>
            <person name="Woyke T."/>
            <person name="Bristow J."/>
            <person name="Eisen J.A."/>
            <person name="Markowitz V."/>
            <person name="Hugenholtz P."/>
            <person name="Kyrpides N.C."/>
            <person name="Klenk H.P."/>
        </authorList>
    </citation>
    <scope>NUCLEOTIDE SEQUENCE [LARGE SCALE GENOMIC DNA]</scope>
    <source>
        <strain evidence="9">ATCC 33891 / DSM 2032 / 1pr3</strain>
    </source>
</reference>
<gene>
    <name evidence="6" type="primary">rsmI</name>
    <name evidence="8" type="ordered locus">Despr_3003</name>
</gene>
<feature type="domain" description="Tetrapyrrole methylase" evidence="7">
    <location>
        <begin position="16"/>
        <end position="215"/>
    </location>
</feature>
<keyword evidence="3 6" id="KW-0489">Methyltransferase</keyword>
<dbReference type="InterPro" id="IPR014777">
    <property type="entry name" value="4pyrrole_Mease_sub1"/>
</dbReference>
<dbReference type="InterPro" id="IPR000878">
    <property type="entry name" value="4pyrrol_Mease"/>
</dbReference>
<dbReference type="EMBL" id="CP002364">
    <property type="protein sequence ID" value="ADW19136.1"/>
    <property type="molecule type" value="Genomic_DNA"/>
</dbReference>
<keyword evidence="2 6" id="KW-0698">rRNA processing</keyword>
<keyword evidence="1 6" id="KW-0963">Cytoplasm</keyword>
<dbReference type="PANTHER" id="PTHR46111:SF1">
    <property type="entry name" value="RIBOSOMAL RNA SMALL SUBUNIT METHYLTRANSFERASE I"/>
    <property type="match status" value="1"/>
</dbReference>
<dbReference type="Gene3D" id="3.40.1010.10">
    <property type="entry name" value="Cobalt-precorrin-4 Transmethylase, Domain 1"/>
    <property type="match status" value="1"/>
</dbReference>
<dbReference type="HAMAP" id="MF_01877">
    <property type="entry name" value="16SrRNA_methyltr_I"/>
    <property type="match status" value="1"/>
</dbReference>
<dbReference type="InterPro" id="IPR008189">
    <property type="entry name" value="rRNA_ssu_MeTfrase_I"/>
</dbReference>
<evidence type="ECO:0000256" key="5">
    <source>
        <dbReference type="ARBA" id="ARBA00022691"/>
    </source>
</evidence>
<evidence type="ECO:0000256" key="6">
    <source>
        <dbReference type="HAMAP-Rule" id="MF_01877"/>
    </source>
</evidence>
<keyword evidence="4 6" id="KW-0808">Transferase</keyword>
<evidence type="ECO:0000256" key="2">
    <source>
        <dbReference type="ARBA" id="ARBA00022552"/>
    </source>
</evidence>
<comment type="catalytic activity">
    <reaction evidence="6">
        <text>cytidine(1402) in 16S rRNA + S-adenosyl-L-methionine = 2'-O-methylcytidine(1402) in 16S rRNA + S-adenosyl-L-homocysteine + H(+)</text>
        <dbReference type="Rhea" id="RHEA:42924"/>
        <dbReference type="Rhea" id="RHEA-COMP:10285"/>
        <dbReference type="Rhea" id="RHEA-COMP:10286"/>
        <dbReference type="ChEBI" id="CHEBI:15378"/>
        <dbReference type="ChEBI" id="CHEBI:57856"/>
        <dbReference type="ChEBI" id="CHEBI:59789"/>
        <dbReference type="ChEBI" id="CHEBI:74495"/>
        <dbReference type="ChEBI" id="CHEBI:82748"/>
        <dbReference type="EC" id="2.1.1.198"/>
    </reaction>
</comment>
<dbReference type="GO" id="GO:0005737">
    <property type="term" value="C:cytoplasm"/>
    <property type="evidence" value="ECO:0007669"/>
    <property type="project" value="UniProtKB-SubCell"/>
</dbReference>
<dbReference type="AlphaFoldDB" id="A0A7U4DQF6"/>
<dbReference type="Gene3D" id="3.30.950.10">
    <property type="entry name" value="Methyltransferase, Cobalt-precorrin-4 Transmethylase, Domain 2"/>
    <property type="match status" value="1"/>
</dbReference>
<dbReference type="EC" id="2.1.1.198" evidence="6"/>
<evidence type="ECO:0000256" key="3">
    <source>
        <dbReference type="ARBA" id="ARBA00022603"/>
    </source>
</evidence>
<dbReference type="Proteomes" id="UP000006365">
    <property type="component" value="Chromosome"/>
</dbReference>
<keyword evidence="5 6" id="KW-0949">S-adenosyl-L-methionine</keyword>
<comment type="similarity">
    <text evidence="6">Belongs to the methyltransferase superfamily. RsmI family.</text>
</comment>
<organism evidence="8 9">
    <name type="scientific">Desulfobulbus propionicus (strain ATCC 33891 / DSM 2032 / VKM B-1956 / 1pr3)</name>
    <dbReference type="NCBI Taxonomy" id="577650"/>
    <lineage>
        <taxon>Bacteria</taxon>
        <taxon>Pseudomonadati</taxon>
        <taxon>Thermodesulfobacteriota</taxon>
        <taxon>Desulfobulbia</taxon>
        <taxon>Desulfobulbales</taxon>
        <taxon>Desulfobulbaceae</taxon>
        <taxon>Desulfobulbus</taxon>
    </lineage>
</organism>
<dbReference type="NCBIfam" id="TIGR00096">
    <property type="entry name" value="16S rRNA (cytidine(1402)-2'-O)-methyltransferase"/>
    <property type="match status" value="1"/>
</dbReference>
<comment type="function">
    <text evidence="6">Catalyzes the 2'-O-methylation of the ribose of cytidine 1402 (C1402) in 16S rRNA.</text>
</comment>
<dbReference type="InterPro" id="IPR018063">
    <property type="entry name" value="SAM_MeTrfase_RsmI_CS"/>
</dbReference>
<dbReference type="InterPro" id="IPR014776">
    <property type="entry name" value="4pyrrole_Mease_sub2"/>
</dbReference>
<dbReference type="CDD" id="cd11648">
    <property type="entry name" value="RsmI"/>
    <property type="match status" value="1"/>
</dbReference>
<evidence type="ECO:0000256" key="4">
    <source>
        <dbReference type="ARBA" id="ARBA00022679"/>
    </source>
</evidence>
<evidence type="ECO:0000313" key="8">
    <source>
        <dbReference type="EMBL" id="ADW19136.1"/>
    </source>
</evidence>
<dbReference type="Pfam" id="PF00590">
    <property type="entry name" value="TP_methylase"/>
    <property type="match status" value="1"/>
</dbReference>
<dbReference type="InterPro" id="IPR035996">
    <property type="entry name" value="4pyrrol_Methylase_sf"/>
</dbReference>